<dbReference type="PANTHER" id="PTHR45662">
    <property type="entry name" value="PHOSPHATIDYLINOSITIDE PHOSPHATASE SAC1"/>
    <property type="match status" value="1"/>
</dbReference>
<reference evidence="2" key="1">
    <citation type="submission" date="2019-11" db="EMBL/GenBank/DDBJ databases">
        <title>The nuclear and mitochondrial genomes of Frieseomelitta varia - a highly eusocial stingless bee (Meliponini) with a permanently sterile worker caste.</title>
        <authorList>
            <person name="Freitas F.C.P."/>
            <person name="Lourenco A.P."/>
            <person name="Nunes F.M.F."/>
            <person name="Paschoal A.R."/>
            <person name="Abreu F.C.P."/>
            <person name="Barbin F.O."/>
            <person name="Bataglia L."/>
            <person name="Cardoso-Junior C.A.M."/>
            <person name="Cervoni M.S."/>
            <person name="Silva S.R."/>
            <person name="Dalarmi F."/>
            <person name="Del Lama M.A."/>
            <person name="Depintor T.S."/>
            <person name="Ferreira K.M."/>
            <person name="Goria P.S."/>
            <person name="Jaskot M.C."/>
            <person name="Lago D.C."/>
            <person name="Luna-Lucena D."/>
            <person name="Moda L.M."/>
            <person name="Nascimento L."/>
            <person name="Pedrino M."/>
            <person name="Rabico F.O."/>
            <person name="Sanches F.C."/>
            <person name="Santos D.E."/>
            <person name="Santos C.G."/>
            <person name="Vieira J."/>
            <person name="Lopes T.F."/>
            <person name="Barchuk A.R."/>
            <person name="Hartfelder K."/>
            <person name="Simoes Z.L.P."/>
            <person name="Bitondi M.M.G."/>
            <person name="Pinheiro D.G."/>
        </authorList>
    </citation>
    <scope>NUCLEOTIDE SEQUENCE</scope>
    <source>
        <strain evidence="2">USP_RPSP 00005682</strain>
        <tissue evidence="2">Whole individual</tissue>
    </source>
</reference>
<dbReference type="Proteomes" id="UP000655588">
    <property type="component" value="Unassembled WGS sequence"/>
</dbReference>
<dbReference type="GO" id="GO:2001135">
    <property type="term" value="P:regulation of endocytic recycling"/>
    <property type="evidence" value="ECO:0007669"/>
    <property type="project" value="TreeGrafter"/>
</dbReference>
<proteinExistence type="predicted"/>
<evidence type="ECO:0000259" key="1">
    <source>
        <dbReference type="PROSITE" id="PS50275"/>
    </source>
</evidence>
<keyword evidence="3" id="KW-1185">Reference proteome</keyword>
<dbReference type="InterPro" id="IPR002013">
    <property type="entry name" value="SAC_dom"/>
</dbReference>
<accession>A0A833S8S9</accession>
<comment type="caution">
    <text evidence="2">The sequence shown here is derived from an EMBL/GenBank/DDBJ whole genome shotgun (WGS) entry which is preliminary data.</text>
</comment>
<dbReference type="GO" id="GO:0005769">
    <property type="term" value="C:early endosome"/>
    <property type="evidence" value="ECO:0007669"/>
    <property type="project" value="TreeGrafter"/>
</dbReference>
<dbReference type="EMBL" id="WNWW01000138">
    <property type="protein sequence ID" value="KAF3429901.1"/>
    <property type="molecule type" value="Genomic_DNA"/>
</dbReference>
<protein>
    <recommendedName>
        <fullName evidence="1">SAC domain-containing protein</fullName>
    </recommendedName>
</protein>
<dbReference type="PANTHER" id="PTHR45662:SF8">
    <property type="entry name" value="PHOSPHATIDYLINOSITIDE PHOSPHATASE SAC2"/>
    <property type="match status" value="1"/>
</dbReference>
<name>A0A833S8S9_9HYME</name>
<evidence type="ECO:0000313" key="3">
    <source>
        <dbReference type="Proteomes" id="UP000655588"/>
    </source>
</evidence>
<sequence>MELFRTDTHFIFVKERHSLWCDKYTGEFSAKSDWEWASPKDLECLGIFYGIIGKIEQPSVLEARLMLIKDVSPAGELYGGHVIYKIKSIAFLHFGSENNDIGLLPCKKHQNLPKKKSQGGLFDVPQKAAFAKTWGTIKSATNTIKNTTQQAAALATSQVKSTVSKRNIVKDKERFEKRILEELNKIFTETDSFYFCQTGDITNSLQRLCVTESQQNDKEQNKPLWEKTDKANLWILPVIQGYVQIEKCKVEVGIDEQPHHETFNLAIISRRSRFRAGTRYKRRGVDDEGKCANYVETEQLVWYHDHQVSFVQVRGSVPVYWSQPGYKYKPPPRIDRDEAETQVAFEKHFTEELDLYGPICIVNLVEQTGKEKIIWEAYSNHVLNYNHPDITYTTFDFHEYW</sequence>
<evidence type="ECO:0000313" key="2">
    <source>
        <dbReference type="EMBL" id="KAF3429901.1"/>
    </source>
</evidence>
<organism evidence="2 3">
    <name type="scientific">Frieseomelitta varia</name>
    <dbReference type="NCBI Taxonomy" id="561572"/>
    <lineage>
        <taxon>Eukaryota</taxon>
        <taxon>Metazoa</taxon>
        <taxon>Ecdysozoa</taxon>
        <taxon>Arthropoda</taxon>
        <taxon>Hexapoda</taxon>
        <taxon>Insecta</taxon>
        <taxon>Pterygota</taxon>
        <taxon>Neoptera</taxon>
        <taxon>Endopterygota</taxon>
        <taxon>Hymenoptera</taxon>
        <taxon>Apocrita</taxon>
        <taxon>Aculeata</taxon>
        <taxon>Apoidea</taxon>
        <taxon>Anthophila</taxon>
        <taxon>Apidae</taxon>
        <taxon>Frieseomelitta</taxon>
    </lineage>
</organism>
<dbReference type="PROSITE" id="PS50275">
    <property type="entry name" value="SAC"/>
    <property type="match status" value="1"/>
</dbReference>
<dbReference type="Pfam" id="PF02383">
    <property type="entry name" value="Syja_N"/>
    <property type="match status" value="1"/>
</dbReference>
<dbReference type="AlphaFoldDB" id="A0A833S8S9"/>
<dbReference type="GO" id="GO:0046856">
    <property type="term" value="P:phosphatidylinositol dephosphorylation"/>
    <property type="evidence" value="ECO:0007669"/>
    <property type="project" value="TreeGrafter"/>
</dbReference>
<dbReference type="GO" id="GO:0045334">
    <property type="term" value="C:clathrin-coated endocytic vesicle"/>
    <property type="evidence" value="ECO:0007669"/>
    <property type="project" value="TreeGrafter"/>
</dbReference>
<dbReference type="GO" id="GO:0043812">
    <property type="term" value="F:phosphatidylinositol-4-phosphate phosphatase activity"/>
    <property type="evidence" value="ECO:0007669"/>
    <property type="project" value="TreeGrafter"/>
</dbReference>
<gene>
    <name evidence="2" type="ORF">E2986_07266</name>
</gene>
<feature type="domain" description="SAC" evidence="1">
    <location>
        <begin position="184"/>
        <end position="401"/>
    </location>
</feature>